<dbReference type="Proteomes" id="UP000283383">
    <property type="component" value="Unassembled WGS sequence"/>
</dbReference>
<comment type="caution">
    <text evidence="2">The sequence shown here is derived from an EMBL/GenBank/DDBJ whole genome shotgun (WGS) entry which is preliminary data.</text>
</comment>
<reference evidence="2 3" key="1">
    <citation type="journal article" date="2018" name="BMC Genomics">
        <title>Comparative genome analyses reveal sequence features reflecting distinct modes of host-adaptation between dicot and monocot powdery mildew.</title>
        <authorList>
            <person name="Wu Y."/>
            <person name="Ma X."/>
            <person name="Pan Z."/>
            <person name="Kale S.D."/>
            <person name="Song Y."/>
            <person name="King H."/>
            <person name="Zhang Q."/>
            <person name="Presley C."/>
            <person name="Deng X."/>
            <person name="Wei C.I."/>
            <person name="Xiao S."/>
        </authorList>
    </citation>
    <scope>NUCLEOTIDE SEQUENCE [LARGE SCALE GENOMIC DNA]</scope>
    <source>
        <strain evidence="2">UMSG3</strain>
    </source>
</reference>
<sequence length="190" mass="21199">ISEATPQEIYLAKDNTILKPEKHPENEESNQNDMTDMEDCKPDFKGLDQSDTTALPEKSRIDTLAQDDETNLPEEITDIHKNNLVELQRNPTGKTFDLLSDDGTDQENILSGSLEKIKAATGLQKRKIETLGGRAEKILRALIAALITQISSKLQNDEIEMAMVAVGRRLDIDIPKTYNQTVSDPIHGEE</sequence>
<proteinExistence type="predicted"/>
<evidence type="ECO:0000256" key="1">
    <source>
        <dbReference type="SAM" id="MobiDB-lite"/>
    </source>
</evidence>
<keyword evidence="3" id="KW-1185">Reference proteome</keyword>
<accession>A0A420I8M4</accession>
<organism evidence="2 3">
    <name type="scientific">Golovinomyces cichoracearum</name>
    <dbReference type="NCBI Taxonomy" id="62708"/>
    <lineage>
        <taxon>Eukaryota</taxon>
        <taxon>Fungi</taxon>
        <taxon>Dikarya</taxon>
        <taxon>Ascomycota</taxon>
        <taxon>Pezizomycotina</taxon>
        <taxon>Leotiomycetes</taxon>
        <taxon>Erysiphales</taxon>
        <taxon>Erysiphaceae</taxon>
        <taxon>Golovinomyces</taxon>
    </lineage>
</organism>
<dbReference type="EMBL" id="MCBQ01011318">
    <property type="protein sequence ID" value="RKF66050.1"/>
    <property type="molecule type" value="Genomic_DNA"/>
</dbReference>
<evidence type="ECO:0000313" key="2">
    <source>
        <dbReference type="EMBL" id="RKF66050.1"/>
    </source>
</evidence>
<feature type="compositionally biased region" description="Basic and acidic residues" evidence="1">
    <location>
        <begin position="38"/>
        <end position="48"/>
    </location>
</feature>
<dbReference type="AlphaFoldDB" id="A0A420I8M4"/>
<evidence type="ECO:0000313" key="3">
    <source>
        <dbReference type="Proteomes" id="UP000283383"/>
    </source>
</evidence>
<name>A0A420I8M4_9PEZI</name>
<gene>
    <name evidence="2" type="ORF">GcM3_113027</name>
</gene>
<protein>
    <submittedName>
        <fullName evidence="2">Uncharacterized protein</fullName>
    </submittedName>
</protein>
<feature type="non-terminal residue" evidence="2">
    <location>
        <position position="1"/>
    </location>
</feature>
<feature type="region of interest" description="Disordered" evidence="1">
    <location>
        <begin position="1"/>
        <end position="60"/>
    </location>
</feature>